<dbReference type="Proteomes" id="UP000006048">
    <property type="component" value="Chromosome"/>
</dbReference>
<evidence type="ECO:0000256" key="2">
    <source>
        <dbReference type="ARBA" id="ARBA00012334"/>
    </source>
</evidence>
<dbReference type="EC" id="2.3.1.181" evidence="2"/>
<dbReference type="GO" id="GO:0016874">
    <property type="term" value="F:ligase activity"/>
    <property type="evidence" value="ECO:0007669"/>
    <property type="project" value="UniProtKB-KW"/>
</dbReference>
<dbReference type="PROSITE" id="PS51733">
    <property type="entry name" value="BPL_LPL_CATALYTIC"/>
    <property type="match status" value="1"/>
</dbReference>
<dbReference type="InterPro" id="IPR045864">
    <property type="entry name" value="aa-tRNA-synth_II/BPL/LPL"/>
</dbReference>
<dbReference type="Pfam" id="PF21948">
    <property type="entry name" value="LplA-B_cat"/>
    <property type="match status" value="1"/>
</dbReference>
<keyword evidence="3" id="KW-0808">Transferase</keyword>
<evidence type="ECO:0000256" key="3">
    <source>
        <dbReference type="ARBA" id="ARBA00022679"/>
    </source>
</evidence>
<reference evidence="8 9" key="1">
    <citation type="submission" date="2012-06" db="EMBL/GenBank/DDBJ databases">
        <title>The complete chromosome of genome of Turneriella parva DSM 21527.</title>
        <authorList>
            <consortium name="US DOE Joint Genome Institute (JGI-PGF)"/>
            <person name="Lucas S."/>
            <person name="Han J."/>
            <person name="Lapidus A."/>
            <person name="Bruce D."/>
            <person name="Goodwin L."/>
            <person name="Pitluck S."/>
            <person name="Peters L."/>
            <person name="Kyrpides N."/>
            <person name="Mavromatis K."/>
            <person name="Ivanova N."/>
            <person name="Mikhailova N."/>
            <person name="Chertkov O."/>
            <person name="Detter J.C."/>
            <person name="Tapia R."/>
            <person name="Han C."/>
            <person name="Land M."/>
            <person name="Hauser L."/>
            <person name="Markowitz V."/>
            <person name="Cheng J.-F."/>
            <person name="Hugenholtz P."/>
            <person name="Woyke T."/>
            <person name="Wu D."/>
            <person name="Gronow S."/>
            <person name="Wellnitz S."/>
            <person name="Brambilla E."/>
            <person name="Klenk H.-P."/>
            <person name="Eisen J.A."/>
        </authorList>
    </citation>
    <scope>NUCLEOTIDE SEQUENCE [LARGE SCALE GENOMIC DNA]</scope>
    <source>
        <strain evidence="9">ATCC BAA-1111 / DSM 21527 / NCTC 11395 / H</strain>
    </source>
</reference>
<comment type="function">
    <text evidence="5">Catalyzes the transfer of endogenously produced octanoic acid from octanoyl-acyl-carrier-protein onto the lipoyl domains of lipoate-dependent enzymes. Lipoyl-ACP can also act as a substrate although octanoyl-ACP is likely to be the physiological substrate.</text>
</comment>
<keyword evidence="8" id="KW-0436">Ligase</keyword>
<evidence type="ECO:0000256" key="5">
    <source>
        <dbReference type="ARBA" id="ARBA00024732"/>
    </source>
</evidence>
<dbReference type="HOGENOM" id="CLU_794410_0_0_12"/>
<dbReference type="Gene3D" id="1.10.3450.10">
    <property type="entry name" value="TTHA0068-like"/>
    <property type="match status" value="1"/>
</dbReference>
<feature type="coiled-coil region" evidence="6">
    <location>
        <begin position="307"/>
        <end position="334"/>
    </location>
</feature>
<protein>
    <recommendedName>
        <fullName evidence="2">lipoyl(octanoyl) transferase</fullName>
        <ecNumber evidence="2">2.3.1.181</ecNumber>
    </recommendedName>
</protein>
<evidence type="ECO:0000256" key="6">
    <source>
        <dbReference type="SAM" id="Coils"/>
    </source>
</evidence>
<dbReference type="SUPFAM" id="SSF140663">
    <property type="entry name" value="TTHA0068-like"/>
    <property type="match status" value="1"/>
</dbReference>
<dbReference type="GO" id="GO:0009249">
    <property type="term" value="P:protein lipoylation"/>
    <property type="evidence" value="ECO:0007669"/>
    <property type="project" value="InterPro"/>
</dbReference>
<proteinExistence type="predicted"/>
<feature type="domain" description="BPL/LPL catalytic" evidence="7">
    <location>
        <begin position="35"/>
        <end position="209"/>
    </location>
</feature>
<name>I4BAX1_TURPD</name>
<evidence type="ECO:0000256" key="4">
    <source>
        <dbReference type="ARBA" id="ARBA00023315"/>
    </source>
</evidence>
<dbReference type="OrthoDB" id="9787061at2"/>
<dbReference type="RefSeq" id="WP_014804905.1">
    <property type="nucleotide sequence ID" value="NC_018020.1"/>
</dbReference>
<keyword evidence="9" id="KW-1185">Reference proteome</keyword>
<evidence type="ECO:0000313" key="9">
    <source>
        <dbReference type="Proteomes" id="UP000006048"/>
    </source>
</evidence>
<dbReference type="STRING" id="869212.Turpa_3794"/>
<keyword evidence="4" id="KW-0012">Acyltransferase</keyword>
<dbReference type="InterPro" id="IPR023203">
    <property type="entry name" value="TTHA0068_sf"/>
</dbReference>
<dbReference type="InterPro" id="IPR004143">
    <property type="entry name" value="BPL_LPL_catalytic"/>
</dbReference>
<dbReference type="InterPro" id="IPR000544">
    <property type="entry name" value="Octanoyltransferase"/>
</dbReference>
<gene>
    <name evidence="8" type="ordered locus">Turpa_3794</name>
</gene>
<dbReference type="GO" id="GO:0033819">
    <property type="term" value="F:lipoyl(octanoyl) transferase activity"/>
    <property type="evidence" value="ECO:0007669"/>
    <property type="project" value="UniProtKB-EC"/>
</dbReference>
<dbReference type="AlphaFoldDB" id="I4BAX1"/>
<dbReference type="PANTHER" id="PTHR10993">
    <property type="entry name" value="OCTANOYLTRANSFERASE"/>
    <property type="match status" value="1"/>
</dbReference>
<dbReference type="SUPFAM" id="SSF55681">
    <property type="entry name" value="Class II aaRS and biotin synthetases"/>
    <property type="match status" value="1"/>
</dbReference>
<sequence length="349" mass="39351">MHLLRSPVLCNYQYIGLTPYQNALQLMETALQKLPENEAKVWGLEHPLVYTSGLKTESAHILNHEIQVVPARRGGSVTLHNEGQLVIYFAFPLSTVEGGLERFVRVLESTLAEVLLGFSVDCNFRPGASGIFTAGGKVAFIGLGLKRGFIYHGVSVNLTNNLNDFRAINSCGLTLEMTSVQKLTGRSIPAEVFFEKFSSVFSLKLTKQTPSAFRDEALRGNNLEDWRTGFKRGWLAFHERRFWEAHELWEIYWHEMPPGDLRIFFHAMIQVAMAYYKLYTAPNFTGALSLLTKALEKLTVVREIVPLENQNEFIAALEKQLQQLQKAAAVGEIDSAEKALPDIFAWQMP</sequence>
<organism evidence="8 9">
    <name type="scientific">Turneriella parva (strain ATCC BAA-1111 / DSM 21527 / NCTC 11395 / H)</name>
    <name type="common">Leptospira parva</name>
    <dbReference type="NCBI Taxonomy" id="869212"/>
    <lineage>
        <taxon>Bacteria</taxon>
        <taxon>Pseudomonadati</taxon>
        <taxon>Spirochaetota</taxon>
        <taxon>Spirochaetia</taxon>
        <taxon>Leptospirales</taxon>
        <taxon>Leptospiraceae</taxon>
        <taxon>Turneriella</taxon>
    </lineage>
</organism>
<dbReference type="Pfam" id="PF03745">
    <property type="entry name" value="DUF309"/>
    <property type="match status" value="1"/>
</dbReference>
<dbReference type="PANTHER" id="PTHR10993:SF7">
    <property type="entry name" value="LIPOYLTRANSFERASE 2, MITOCHONDRIAL-RELATED"/>
    <property type="match status" value="1"/>
</dbReference>
<dbReference type="KEGG" id="tpx:Turpa_3794"/>
<accession>I4BAX1</accession>
<dbReference type="Gene3D" id="3.30.930.10">
    <property type="entry name" value="Bira Bifunctional Protein, Domain 2"/>
    <property type="match status" value="1"/>
</dbReference>
<keyword evidence="6" id="KW-0175">Coiled coil</keyword>
<dbReference type="EMBL" id="CP002959">
    <property type="protein sequence ID" value="AFM14428.1"/>
    <property type="molecule type" value="Genomic_DNA"/>
</dbReference>
<evidence type="ECO:0000313" key="8">
    <source>
        <dbReference type="EMBL" id="AFM14428.1"/>
    </source>
</evidence>
<dbReference type="NCBIfam" id="TIGR00214">
    <property type="entry name" value="lipB"/>
    <property type="match status" value="1"/>
</dbReference>
<comment type="pathway">
    <text evidence="1">Protein modification; protein lipoylation via endogenous pathway; protein N(6)-(lipoyl)lysine from octanoyl-[acyl-carrier-protein]: step 1/2.</text>
</comment>
<dbReference type="InterPro" id="IPR005500">
    <property type="entry name" value="DUF309"/>
</dbReference>
<evidence type="ECO:0000256" key="1">
    <source>
        <dbReference type="ARBA" id="ARBA00004821"/>
    </source>
</evidence>
<evidence type="ECO:0000259" key="7">
    <source>
        <dbReference type="PROSITE" id="PS51733"/>
    </source>
</evidence>
<dbReference type="UniPathway" id="UPA00538">
    <property type="reaction ID" value="UER00592"/>
</dbReference>